<feature type="region of interest" description="Disordered" evidence="1">
    <location>
        <begin position="1"/>
        <end position="21"/>
    </location>
</feature>
<feature type="compositionally biased region" description="Polar residues" evidence="1">
    <location>
        <begin position="1"/>
        <end position="10"/>
    </location>
</feature>
<sequence length="89" mass="10407">MMDYSSTDEATTSEDDENSVERQQNLVARVCNFQEKQEKAAMLMQKWIYNLSRVKRKTACDIRVTFSPCSKDADDISHWRCTKYSKDAK</sequence>
<dbReference type="WBParaSite" id="jg16691">
    <property type="protein sequence ID" value="jg16691"/>
    <property type="gene ID" value="jg16691"/>
</dbReference>
<evidence type="ECO:0000313" key="2">
    <source>
        <dbReference type="Proteomes" id="UP000887574"/>
    </source>
</evidence>
<name>A0A915D8Y3_9BILA</name>
<accession>A0A915D8Y3</accession>
<evidence type="ECO:0000256" key="1">
    <source>
        <dbReference type="SAM" id="MobiDB-lite"/>
    </source>
</evidence>
<protein>
    <submittedName>
        <fullName evidence="3">Uncharacterized protein</fullName>
    </submittedName>
</protein>
<dbReference type="AlphaFoldDB" id="A0A915D8Y3"/>
<organism evidence="2 3">
    <name type="scientific">Ditylenchus dipsaci</name>
    <dbReference type="NCBI Taxonomy" id="166011"/>
    <lineage>
        <taxon>Eukaryota</taxon>
        <taxon>Metazoa</taxon>
        <taxon>Ecdysozoa</taxon>
        <taxon>Nematoda</taxon>
        <taxon>Chromadorea</taxon>
        <taxon>Rhabditida</taxon>
        <taxon>Tylenchina</taxon>
        <taxon>Tylenchomorpha</taxon>
        <taxon>Sphaerularioidea</taxon>
        <taxon>Anguinidae</taxon>
        <taxon>Anguininae</taxon>
        <taxon>Ditylenchus</taxon>
    </lineage>
</organism>
<keyword evidence="2" id="KW-1185">Reference proteome</keyword>
<dbReference type="Proteomes" id="UP000887574">
    <property type="component" value="Unplaced"/>
</dbReference>
<evidence type="ECO:0000313" key="3">
    <source>
        <dbReference type="WBParaSite" id="jg16691"/>
    </source>
</evidence>
<reference evidence="3" key="1">
    <citation type="submission" date="2022-11" db="UniProtKB">
        <authorList>
            <consortium name="WormBaseParasite"/>
        </authorList>
    </citation>
    <scope>IDENTIFICATION</scope>
</reference>
<proteinExistence type="predicted"/>